<evidence type="ECO:0000256" key="5">
    <source>
        <dbReference type="SAM" id="Phobius"/>
    </source>
</evidence>
<sequence>MIFIFIMIYGSQVMRGVVEEKSGKIVEVIVSSVKPFQLMTGKIIGIAAVGLTQLFMWVVLTMVLLGIASAFIGQTEVVNTAMESQQQLNDLNQGGAPSEFQVNVITDIISSLNLPLILACFIFIFWEVFYYMLLFLR</sequence>
<name>A0A4D7JLD1_9BACT</name>
<dbReference type="GO" id="GO:0016020">
    <property type="term" value="C:membrane"/>
    <property type="evidence" value="ECO:0007669"/>
    <property type="project" value="UniProtKB-SubCell"/>
</dbReference>
<dbReference type="OrthoDB" id="9768837at2"/>
<evidence type="ECO:0000313" key="8">
    <source>
        <dbReference type="Proteomes" id="UP000298616"/>
    </source>
</evidence>
<dbReference type="Proteomes" id="UP000298616">
    <property type="component" value="Chromosome"/>
</dbReference>
<accession>A0A4D7JLD1</accession>
<gene>
    <name evidence="7" type="ORF">DCC35_05900</name>
</gene>
<feature type="transmembrane region" description="Helical" evidence="5">
    <location>
        <begin position="116"/>
        <end position="136"/>
    </location>
</feature>
<evidence type="ECO:0000256" key="1">
    <source>
        <dbReference type="ARBA" id="ARBA00004141"/>
    </source>
</evidence>
<dbReference type="GO" id="GO:0140359">
    <property type="term" value="F:ABC-type transporter activity"/>
    <property type="evidence" value="ECO:0007669"/>
    <property type="project" value="InterPro"/>
</dbReference>
<dbReference type="KEGG" id="fpf:DCC35_05900"/>
<dbReference type="EMBL" id="CP028923">
    <property type="protein sequence ID" value="QCK14310.1"/>
    <property type="molecule type" value="Genomic_DNA"/>
</dbReference>
<evidence type="ECO:0000256" key="4">
    <source>
        <dbReference type="ARBA" id="ARBA00023136"/>
    </source>
</evidence>
<evidence type="ECO:0000259" key="6">
    <source>
        <dbReference type="Pfam" id="PF12698"/>
    </source>
</evidence>
<keyword evidence="3 5" id="KW-1133">Transmembrane helix</keyword>
<protein>
    <recommendedName>
        <fullName evidence="6">ABC-2 type transporter transmembrane domain-containing protein</fullName>
    </recommendedName>
</protein>
<feature type="transmembrane region" description="Helical" evidence="5">
    <location>
        <begin position="43"/>
        <end position="72"/>
    </location>
</feature>
<reference evidence="7 8" key="1">
    <citation type="submission" date="2018-04" db="EMBL/GenBank/DDBJ databases">
        <title>Complete genome uncultured novel isolate.</title>
        <authorList>
            <person name="Merlino G."/>
        </authorList>
    </citation>
    <scope>NUCLEOTIDE SEQUENCE [LARGE SCALE GENOMIC DNA]</scope>
    <source>
        <strain evidence="8">R1DC9</strain>
    </source>
</reference>
<comment type="subcellular location">
    <subcellularLocation>
        <location evidence="1">Membrane</location>
        <topology evidence="1">Multi-pass membrane protein</topology>
    </subcellularLocation>
</comment>
<evidence type="ECO:0000256" key="3">
    <source>
        <dbReference type="ARBA" id="ARBA00022989"/>
    </source>
</evidence>
<evidence type="ECO:0000313" key="7">
    <source>
        <dbReference type="EMBL" id="QCK14310.1"/>
    </source>
</evidence>
<dbReference type="InterPro" id="IPR013525">
    <property type="entry name" value="ABC2_TM"/>
</dbReference>
<dbReference type="RefSeq" id="WP_137089899.1">
    <property type="nucleotide sequence ID" value="NZ_CP028923.1"/>
</dbReference>
<proteinExistence type="predicted"/>
<keyword evidence="2 5" id="KW-0812">Transmembrane</keyword>
<evidence type="ECO:0000256" key="2">
    <source>
        <dbReference type="ARBA" id="ARBA00022692"/>
    </source>
</evidence>
<keyword evidence="4 5" id="KW-0472">Membrane</keyword>
<feature type="domain" description="ABC-2 type transporter transmembrane" evidence="6">
    <location>
        <begin position="1"/>
        <end position="125"/>
    </location>
</feature>
<dbReference type="AlphaFoldDB" id="A0A4D7JLD1"/>
<dbReference type="Pfam" id="PF12698">
    <property type="entry name" value="ABC2_membrane_3"/>
    <property type="match status" value="1"/>
</dbReference>
<keyword evidence="8" id="KW-1185">Reference proteome</keyword>
<organism evidence="7 8">
    <name type="scientific">Mangrovivirga cuniculi</name>
    <dbReference type="NCBI Taxonomy" id="2715131"/>
    <lineage>
        <taxon>Bacteria</taxon>
        <taxon>Pseudomonadati</taxon>
        <taxon>Bacteroidota</taxon>
        <taxon>Cytophagia</taxon>
        <taxon>Cytophagales</taxon>
        <taxon>Mangrovivirgaceae</taxon>
        <taxon>Mangrovivirga</taxon>
    </lineage>
</organism>